<dbReference type="EMBL" id="PJBV01000035">
    <property type="protein sequence ID" value="PKH37871.1"/>
    <property type="molecule type" value="Genomic_DNA"/>
</dbReference>
<accession>A0ABX4QT85</accession>
<dbReference type="Pfam" id="PF04326">
    <property type="entry name" value="SLFN_AlbA_2"/>
    <property type="match status" value="1"/>
</dbReference>
<evidence type="ECO:0000313" key="3">
    <source>
        <dbReference type="EMBL" id="PKH37871.1"/>
    </source>
</evidence>
<feature type="region of interest" description="Disordered" evidence="1">
    <location>
        <begin position="1"/>
        <end position="27"/>
    </location>
</feature>
<protein>
    <recommendedName>
        <fullName evidence="2">Schlafen AlbA-2 domain-containing protein</fullName>
    </recommendedName>
</protein>
<proteinExistence type="predicted"/>
<dbReference type="InterPro" id="IPR007421">
    <property type="entry name" value="Schlafen_AlbA_2_dom"/>
</dbReference>
<gene>
    <name evidence="3" type="ORF">CXG46_21015</name>
</gene>
<feature type="compositionally biased region" description="Low complexity" evidence="1">
    <location>
        <begin position="18"/>
        <end position="27"/>
    </location>
</feature>
<evidence type="ECO:0000256" key="1">
    <source>
        <dbReference type="SAM" id="MobiDB-lite"/>
    </source>
</evidence>
<reference evidence="3 4" key="1">
    <citation type="submission" date="2017-12" db="EMBL/GenBank/DDBJ databases">
        <title>Pharmacopeia of the Arctic Ocean.</title>
        <authorList>
            <person name="Collins E."/>
            <person name="Ducluzeau A.-L."/>
        </authorList>
    </citation>
    <scope>NUCLEOTIDE SEQUENCE [LARGE SCALE GENOMIC DNA]</scope>
    <source>
        <strain evidence="3 4">DSM 23325</strain>
    </source>
</reference>
<name>A0ABX4QT85_9ACTN</name>
<evidence type="ECO:0000259" key="2">
    <source>
        <dbReference type="Pfam" id="PF04326"/>
    </source>
</evidence>
<feature type="domain" description="Schlafen AlbA-2" evidence="2">
    <location>
        <begin position="134"/>
        <end position="267"/>
    </location>
</feature>
<dbReference type="Proteomes" id="UP000233565">
    <property type="component" value="Unassembled WGS sequence"/>
</dbReference>
<comment type="caution">
    <text evidence="3">The sequence shown here is derived from an EMBL/GenBank/DDBJ whole genome shotgun (WGS) entry which is preliminary data.</text>
</comment>
<dbReference type="Gene3D" id="3.30.950.30">
    <property type="entry name" value="Schlafen, AAA domain"/>
    <property type="match status" value="1"/>
</dbReference>
<sequence>MPPGLRTPMSPSRMVWGSAARSSSVRKSPKRSISCQCSSRRAACAACPDLMVTMAPPRLPTIVGESDNRTGSAPIRLRSVEVPCCCPTCRTSNIAGAPWRVDMAINYSAERLPMGDGEWAALLSAVEASQASDETDWLEHKAGLDPSTKAGGAALAKGIVAFANRAPDQAARWLGGYGLIVVGLEPGHVQGTLAIDPAALHDQIDRYLAPPAPSWDSSQHNYGGQNVLVVTVAPPRYGDPIAVLSKDGTDVINGHIYVRRAGKSEPARHEDLRRLEARLLAGDRSSVEILVEPSGPAVARIAYEPDWIDQWINAERERLLAPLAPPAANDKFASLGRGLAGLESKNFGLGKGTLSALGVVEHEESRSEGEFRDQVEAYLTRAAEALPAALEALRSHHASEHEFVVHNNSTRNYKDLKVQVHIEGAVFGTEYPDDIPDLTELAGKPPREWGPWTEFPKNPLFGQDFAVPMMPHFNSPGFSPSPQIENGGSVTVTFPTFNLRPGESFVLEPISLYADERMTGSTRVTWSATATNVDAVAEGETALTISDAPVVVTSHLR</sequence>
<organism evidence="3 4">
    <name type="scientific">Nocardioides alpinus</name>
    <dbReference type="NCBI Taxonomy" id="748909"/>
    <lineage>
        <taxon>Bacteria</taxon>
        <taxon>Bacillati</taxon>
        <taxon>Actinomycetota</taxon>
        <taxon>Actinomycetes</taxon>
        <taxon>Propionibacteriales</taxon>
        <taxon>Nocardioidaceae</taxon>
        <taxon>Nocardioides</taxon>
    </lineage>
</organism>
<keyword evidence="4" id="KW-1185">Reference proteome</keyword>
<evidence type="ECO:0000313" key="4">
    <source>
        <dbReference type="Proteomes" id="UP000233565"/>
    </source>
</evidence>
<dbReference type="InterPro" id="IPR038461">
    <property type="entry name" value="Schlafen_AlbA_2_dom_sf"/>
</dbReference>